<accession>A0A1W6U0P4</accession>
<reference evidence="1" key="1">
    <citation type="submission" date="2016-10" db="EMBL/GenBank/DDBJ databases">
        <title>The High Quality Genome of Vibrio alginolyticus K01M1.</title>
        <authorList>
            <person name="Wendling C."/>
            <person name="Chibani C.M."/>
            <person name="Hertel R."/>
            <person name="Sproer C."/>
            <person name="Bunk B."/>
            <person name="Overmann J."/>
            <person name="Roth O."/>
            <person name="Liesegang H."/>
        </authorList>
    </citation>
    <scope>NUCLEOTIDE SEQUENCE</scope>
    <source>
        <strain evidence="1">K05K4</strain>
        <plasmid evidence="1">pL289</plasmid>
    </source>
</reference>
<dbReference type="EMBL" id="CP017904">
    <property type="protein sequence ID" value="ARP21665.1"/>
    <property type="molecule type" value="Genomic_DNA"/>
</dbReference>
<sequence>MSNTPKTVNEALSLAGKTWSIGEDVREITRIENAQVSQYDRRTVMADVYWRKPGGKERIKPTPLTTFTTWLNKATPSC</sequence>
<dbReference type="AlphaFoldDB" id="A0A1W6U0P4"/>
<dbReference type="RefSeq" id="WP_086048361.1">
    <property type="nucleotide sequence ID" value="NZ_CP017893.1"/>
</dbReference>
<geneLocation type="plasmid" evidence="1">
    <name>pL289</name>
</geneLocation>
<proteinExistence type="predicted"/>
<protein>
    <submittedName>
        <fullName evidence="1">Uncharacterized protein</fullName>
    </submittedName>
</protein>
<gene>
    <name evidence="1" type="ORF">K05K4_49560</name>
</gene>
<organism evidence="1">
    <name type="scientific">Vibrio alginolyticus</name>
    <dbReference type="NCBI Taxonomy" id="663"/>
    <lineage>
        <taxon>Bacteria</taxon>
        <taxon>Pseudomonadati</taxon>
        <taxon>Pseudomonadota</taxon>
        <taxon>Gammaproteobacteria</taxon>
        <taxon>Vibrionales</taxon>
        <taxon>Vibrionaceae</taxon>
        <taxon>Vibrio</taxon>
    </lineage>
</organism>
<evidence type="ECO:0000313" key="1">
    <source>
        <dbReference type="EMBL" id="ARP21665.1"/>
    </source>
</evidence>
<keyword evidence="1" id="KW-0614">Plasmid</keyword>
<name>A0A1W6U0P4_VIBAL</name>